<evidence type="ECO:0000259" key="1">
    <source>
        <dbReference type="Pfam" id="PF13460"/>
    </source>
</evidence>
<feature type="domain" description="NAD(P)-binding" evidence="1">
    <location>
        <begin position="10"/>
        <end position="200"/>
    </location>
</feature>
<dbReference type="Proteomes" id="UP000712080">
    <property type="component" value="Unassembled WGS sequence"/>
</dbReference>
<dbReference type="GO" id="GO:0004074">
    <property type="term" value="F:biliverdin reductase [NAD(P)H] activity"/>
    <property type="evidence" value="ECO:0007669"/>
    <property type="project" value="TreeGrafter"/>
</dbReference>
<dbReference type="PANTHER" id="PTHR43355:SF2">
    <property type="entry name" value="FLAVIN REDUCTASE (NADPH)"/>
    <property type="match status" value="1"/>
</dbReference>
<proteinExistence type="predicted"/>
<evidence type="ECO:0000313" key="2">
    <source>
        <dbReference type="EMBL" id="NMH29644.1"/>
    </source>
</evidence>
<dbReference type="InterPro" id="IPR036291">
    <property type="entry name" value="NAD(P)-bd_dom_sf"/>
</dbReference>
<accession>A0A972FUN5</accession>
<reference evidence="2" key="1">
    <citation type="submission" date="2020-02" db="EMBL/GenBank/DDBJ databases">
        <title>Flavobacterium sp. genome.</title>
        <authorList>
            <person name="Jung H.S."/>
            <person name="Baek J.H."/>
            <person name="Jeon C.O."/>
        </authorList>
    </citation>
    <scope>NUCLEOTIDE SEQUENCE</scope>
    <source>
        <strain evidence="2">SE-s28</strain>
    </source>
</reference>
<dbReference type="Pfam" id="PF13460">
    <property type="entry name" value="NAD_binding_10"/>
    <property type="match status" value="1"/>
</dbReference>
<dbReference type="EMBL" id="JAAMPU010000108">
    <property type="protein sequence ID" value="NMH29644.1"/>
    <property type="molecule type" value="Genomic_DNA"/>
</dbReference>
<sequence>MKKHTIAVIGGTGKAGKYLVKELLKQGFQLKLLIRNPEQYNNNGESVKVIVGNANDYSAVKKLIEGCHAVISTLGLGQPNSEKSIFSVSTGNVIKAMNELEVNRYIVITGLNVDTPFDKKSQKTQSGTDWMKKNYPETTLDKQKEFEVLSQSSVDWTLVRLPLIALTDQVTEIDASLEDCLGDSISAFNLALFLIRQLSDENYLRKAPFIWNR</sequence>
<dbReference type="PANTHER" id="PTHR43355">
    <property type="entry name" value="FLAVIN REDUCTASE (NADPH)"/>
    <property type="match status" value="1"/>
</dbReference>
<protein>
    <submittedName>
        <fullName evidence="2">NAD(P)H-binding protein</fullName>
    </submittedName>
</protein>
<dbReference type="SUPFAM" id="SSF51735">
    <property type="entry name" value="NAD(P)-binding Rossmann-fold domains"/>
    <property type="match status" value="1"/>
</dbReference>
<dbReference type="InterPro" id="IPR051606">
    <property type="entry name" value="Polyketide_Oxido-like"/>
</dbReference>
<keyword evidence="3" id="KW-1185">Reference proteome</keyword>
<organism evidence="2 3">
    <name type="scientific">Flavobacterium silvaticum</name>
    <dbReference type="NCBI Taxonomy" id="1852020"/>
    <lineage>
        <taxon>Bacteria</taxon>
        <taxon>Pseudomonadati</taxon>
        <taxon>Bacteroidota</taxon>
        <taxon>Flavobacteriia</taxon>
        <taxon>Flavobacteriales</taxon>
        <taxon>Flavobacteriaceae</taxon>
        <taxon>Flavobacterium</taxon>
    </lineage>
</organism>
<name>A0A972FUN5_9FLAO</name>
<dbReference type="Gene3D" id="3.40.50.720">
    <property type="entry name" value="NAD(P)-binding Rossmann-like Domain"/>
    <property type="match status" value="1"/>
</dbReference>
<comment type="caution">
    <text evidence="2">The sequence shown here is derived from an EMBL/GenBank/DDBJ whole genome shotgun (WGS) entry which is preliminary data.</text>
</comment>
<evidence type="ECO:0000313" key="3">
    <source>
        <dbReference type="Proteomes" id="UP000712080"/>
    </source>
</evidence>
<dbReference type="GO" id="GO:0042602">
    <property type="term" value="F:riboflavin reductase (NADPH) activity"/>
    <property type="evidence" value="ECO:0007669"/>
    <property type="project" value="TreeGrafter"/>
</dbReference>
<dbReference type="InterPro" id="IPR016040">
    <property type="entry name" value="NAD(P)-bd_dom"/>
</dbReference>
<dbReference type="AlphaFoldDB" id="A0A972FUN5"/>
<dbReference type="RefSeq" id="WP_169528722.1">
    <property type="nucleotide sequence ID" value="NZ_JAAMPU010000108.1"/>
</dbReference>
<gene>
    <name evidence="2" type="ORF">G6047_16510</name>
</gene>